<dbReference type="RefSeq" id="WP_128524850.1">
    <property type="nucleotide sequence ID" value="NZ_CANLVY010000009.1"/>
</dbReference>
<keyword evidence="2" id="KW-0489">Methyltransferase</keyword>
<dbReference type="PANTHER" id="PTHR43591">
    <property type="entry name" value="METHYLTRANSFERASE"/>
    <property type="match status" value="1"/>
</dbReference>
<dbReference type="EMBL" id="CP026118">
    <property type="protein sequence ID" value="QAS52561.1"/>
    <property type="molecule type" value="Genomic_DNA"/>
</dbReference>
<dbReference type="InterPro" id="IPR029063">
    <property type="entry name" value="SAM-dependent_MTases_sf"/>
</dbReference>
<dbReference type="InterPro" id="IPR013216">
    <property type="entry name" value="Methyltransf_11"/>
</dbReference>
<protein>
    <submittedName>
        <fullName evidence="2">SAM-dependent methyltransferase</fullName>
    </submittedName>
</protein>
<reference evidence="2 3" key="1">
    <citation type="submission" date="2018-01" db="EMBL/GenBank/DDBJ databases">
        <title>The whole genome sequencing and assembly of Halobacillus litoralis ERB031 strain.</title>
        <authorList>
            <person name="Lee S.-J."/>
            <person name="Park M.-K."/>
            <person name="Kim J.-Y."/>
            <person name="Lee Y.-J."/>
            <person name="Yi H."/>
            <person name="Bahn Y.-S."/>
            <person name="Kim J.F."/>
            <person name="Lee D.-W."/>
        </authorList>
    </citation>
    <scope>NUCLEOTIDE SEQUENCE [LARGE SCALE GENOMIC DNA]</scope>
    <source>
        <strain evidence="2 3">ERB 031</strain>
    </source>
</reference>
<proteinExistence type="predicted"/>
<dbReference type="GO" id="GO:0032259">
    <property type="term" value="P:methylation"/>
    <property type="evidence" value="ECO:0007669"/>
    <property type="project" value="UniProtKB-KW"/>
</dbReference>
<evidence type="ECO:0000313" key="3">
    <source>
        <dbReference type="Proteomes" id="UP000287756"/>
    </source>
</evidence>
<dbReference type="Pfam" id="PF08241">
    <property type="entry name" value="Methyltransf_11"/>
    <property type="match status" value="1"/>
</dbReference>
<evidence type="ECO:0000259" key="1">
    <source>
        <dbReference type="Pfam" id="PF08241"/>
    </source>
</evidence>
<accession>A0A410MCW5</accession>
<dbReference type="Proteomes" id="UP000287756">
    <property type="component" value="Chromosome"/>
</dbReference>
<dbReference type="OrthoDB" id="43862at2"/>
<name>A0A410MCW5_9BACI</name>
<gene>
    <name evidence="2" type="ORF">HLI_10190</name>
</gene>
<dbReference type="CDD" id="cd02440">
    <property type="entry name" value="AdoMet_MTases"/>
    <property type="match status" value="1"/>
</dbReference>
<evidence type="ECO:0000313" key="2">
    <source>
        <dbReference type="EMBL" id="QAS52561.1"/>
    </source>
</evidence>
<organism evidence="2 3">
    <name type="scientific">Halobacillus litoralis</name>
    <dbReference type="NCBI Taxonomy" id="45668"/>
    <lineage>
        <taxon>Bacteria</taxon>
        <taxon>Bacillati</taxon>
        <taxon>Bacillota</taxon>
        <taxon>Bacilli</taxon>
        <taxon>Bacillales</taxon>
        <taxon>Bacillaceae</taxon>
        <taxon>Halobacillus</taxon>
    </lineage>
</organism>
<dbReference type="Gene3D" id="3.40.50.150">
    <property type="entry name" value="Vaccinia Virus protein VP39"/>
    <property type="match status" value="1"/>
</dbReference>
<sequence>MSEDIKRVVKEAFSKSKESYVQSSTHKSQSDLDLITEWLEPENKWQALDIATGGGHVAKTLSRSVGTVFATDLTKDMLQNTARHLKEQHNIYYIVADAEELPFLDESFDVITCRIAPHHFPSPSKFIEETHRVLKPDGRFLMIDNVAPEDEQLDNFYNTFEKKRDPSHVRALKISEWQNYLEKHNLTINKQLSRKKRLPFREWVTRILSATEEHQAVEILMRQAPNTFKTYFSITEKEDCIESFSIDEWMVLAQKDS</sequence>
<dbReference type="SUPFAM" id="SSF53335">
    <property type="entry name" value="S-adenosyl-L-methionine-dependent methyltransferases"/>
    <property type="match status" value="1"/>
</dbReference>
<keyword evidence="2" id="KW-0808">Transferase</keyword>
<dbReference type="AlphaFoldDB" id="A0A410MCW5"/>
<dbReference type="GO" id="GO:0008757">
    <property type="term" value="F:S-adenosylmethionine-dependent methyltransferase activity"/>
    <property type="evidence" value="ECO:0007669"/>
    <property type="project" value="InterPro"/>
</dbReference>
<feature type="domain" description="Methyltransferase type 11" evidence="1">
    <location>
        <begin position="48"/>
        <end position="141"/>
    </location>
</feature>
<dbReference type="KEGG" id="hli:HLI_10190"/>